<sequence>MMTLVVNNDKRYDTSVIRTFRSADTEALFNGRRVRRWASIETVAMRKLAMLNRAGRLDDLRIPPANRLEALKGDLAGHYSIRINDQFRVCFRWHRGDAYDVEIVDYH</sequence>
<dbReference type="EMBL" id="AP018560">
    <property type="protein sequence ID" value="BBD78779.1"/>
    <property type="molecule type" value="Genomic_DNA"/>
</dbReference>
<proteinExistence type="predicted"/>
<dbReference type="SUPFAM" id="SSF143011">
    <property type="entry name" value="RelE-like"/>
    <property type="match status" value="1"/>
</dbReference>
<organism evidence="1 2">
    <name type="scientific">Aerosticca soli</name>
    <dbReference type="NCBI Taxonomy" id="2010829"/>
    <lineage>
        <taxon>Bacteria</taxon>
        <taxon>Pseudomonadati</taxon>
        <taxon>Pseudomonadota</taxon>
        <taxon>Gammaproteobacteria</taxon>
        <taxon>Lysobacterales</taxon>
        <taxon>Rhodanobacteraceae</taxon>
        <taxon>Aerosticca</taxon>
    </lineage>
</organism>
<dbReference type="Pfam" id="PF05015">
    <property type="entry name" value="HigB-like_toxin"/>
    <property type="match status" value="1"/>
</dbReference>
<dbReference type="InterPro" id="IPR007711">
    <property type="entry name" value="HigB-1"/>
</dbReference>
<reference evidence="2" key="1">
    <citation type="submission" date="2018-04" db="EMBL/GenBank/DDBJ databases">
        <authorList>
            <person name="Watanabe M."/>
            <person name="Kojima H."/>
        </authorList>
    </citation>
    <scope>NUCLEOTIDE SEQUENCE [LARGE SCALE GENOMIC DNA]</scope>
    <source>
        <strain evidence="2">Dysh456</strain>
    </source>
</reference>
<dbReference type="Proteomes" id="UP000270530">
    <property type="component" value="Chromosome"/>
</dbReference>
<dbReference type="Gene3D" id="3.30.2310.20">
    <property type="entry name" value="RelE-like"/>
    <property type="match status" value="1"/>
</dbReference>
<gene>
    <name evidence="1" type="ORF">ALSL_0105</name>
</gene>
<dbReference type="InterPro" id="IPR035093">
    <property type="entry name" value="RelE/ParE_toxin_dom_sf"/>
</dbReference>
<name>A0A2Z6E2H5_9GAMM</name>
<keyword evidence="2" id="KW-1185">Reference proteome</keyword>
<evidence type="ECO:0000313" key="2">
    <source>
        <dbReference type="Proteomes" id="UP000270530"/>
    </source>
</evidence>
<dbReference type="KEGG" id="rbd:ALSL_0105"/>
<dbReference type="PANTHER" id="PTHR40266">
    <property type="entry name" value="TOXIN HIGB-1"/>
    <property type="match status" value="1"/>
</dbReference>
<evidence type="ECO:0000313" key="1">
    <source>
        <dbReference type="EMBL" id="BBD78779.1"/>
    </source>
</evidence>
<dbReference type="AlphaFoldDB" id="A0A2Z6E2H5"/>
<dbReference type="PANTHER" id="PTHR40266:SF2">
    <property type="entry name" value="TOXIN HIGB-1"/>
    <property type="match status" value="1"/>
</dbReference>
<accession>A0A2Z6E2H5</accession>
<reference evidence="2" key="2">
    <citation type="submission" date="2018-06" db="EMBL/GenBank/DDBJ databases">
        <title>Genome sequence of Rhodanobacteraceae bacterium strain Dysh456.</title>
        <authorList>
            <person name="Fukui M."/>
        </authorList>
    </citation>
    <scope>NUCLEOTIDE SEQUENCE [LARGE SCALE GENOMIC DNA]</scope>
    <source>
        <strain evidence="2">Dysh456</strain>
    </source>
</reference>
<protein>
    <submittedName>
        <fullName evidence="1">HigB toxin protein</fullName>
    </submittedName>
</protein>